<dbReference type="Pfam" id="PF13714">
    <property type="entry name" value="PEP_mutase"/>
    <property type="match status" value="1"/>
</dbReference>
<organism evidence="13 14">
    <name type="scientific">Pelagibaculum spongiae</name>
    <dbReference type="NCBI Taxonomy" id="2080658"/>
    <lineage>
        <taxon>Bacteria</taxon>
        <taxon>Pseudomonadati</taxon>
        <taxon>Pseudomonadota</taxon>
        <taxon>Gammaproteobacteria</taxon>
        <taxon>Oceanospirillales</taxon>
        <taxon>Pelagibaculum</taxon>
    </lineage>
</organism>
<comment type="caution">
    <text evidence="13">The sequence shown here is derived from an EMBL/GenBank/DDBJ whole genome shotgun (WGS) entry which is preliminary data.</text>
</comment>
<evidence type="ECO:0000313" key="13">
    <source>
        <dbReference type="EMBL" id="PVZ68962.1"/>
    </source>
</evidence>
<feature type="binding site" evidence="11">
    <location>
        <position position="86"/>
    </location>
    <ligand>
        <name>Mg(2+)</name>
        <dbReference type="ChEBI" id="CHEBI:18420"/>
    </ligand>
</feature>
<dbReference type="EMBL" id="QDDL01000004">
    <property type="protein sequence ID" value="PVZ68962.1"/>
    <property type="molecule type" value="Genomic_DNA"/>
</dbReference>
<dbReference type="InterPro" id="IPR039556">
    <property type="entry name" value="ICL/PEPM"/>
</dbReference>
<dbReference type="InterPro" id="IPR015813">
    <property type="entry name" value="Pyrv/PenolPyrv_kinase-like_dom"/>
</dbReference>
<evidence type="ECO:0000256" key="2">
    <source>
        <dbReference type="ARBA" id="ARBA00001946"/>
    </source>
</evidence>
<keyword evidence="6 11" id="KW-0460">Magnesium</keyword>
<proteinExistence type="inferred from homology"/>
<dbReference type="Gene3D" id="3.20.20.60">
    <property type="entry name" value="Phosphoenolpyruvate-binding domains"/>
    <property type="match status" value="1"/>
</dbReference>
<comment type="cofactor">
    <cofactor evidence="2 11">
        <name>Mg(2+)</name>
        <dbReference type="ChEBI" id="CHEBI:18420"/>
    </cofactor>
</comment>
<feature type="binding site" evidence="11">
    <location>
        <position position="158"/>
    </location>
    <ligand>
        <name>substrate</name>
    </ligand>
</feature>
<dbReference type="PANTHER" id="PTHR42905">
    <property type="entry name" value="PHOSPHOENOLPYRUVATE CARBOXYLASE"/>
    <property type="match status" value="1"/>
</dbReference>
<evidence type="ECO:0000256" key="11">
    <source>
        <dbReference type="HAMAP-Rule" id="MF_01939"/>
    </source>
</evidence>
<evidence type="ECO:0000256" key="7">
    <source>
        <dbReference type="ARBA" id="ARBA00023239"/>
    </source>
</evidence>
<dbReference type="PROSITE" id="PS00161">
    <property type="entry name" value="ISOCITRATE_LYASE"/>
    <property type="match status" value="1"/>
</dbReference>
<evidence type="ECO:0000256" key="10">
    <source>
        <dbReference type="ARBA" id="ARBA00073849"/>
    </source>
</evidence>
<evidence type="ECO:0000256" key="1">
    <source>
        <dbReference type="ARBA" id="ARBA00001050"/>
    </source>
</evidence>
<feature type="binding site" evidence="11">
    <location>
        <position position="243"/>
    </location>
    <ligand>
        <name>substrate</name>
    </ligand>
</feature>
<dbReference type="NCBIfam" id="TIGR02317">
    <property type="entry name" value="prpB"/>
    <property type="match status" value="1"/>
</dbReference>
<comment type="function">
    <text evidence="11">Involved in the catabolism of short chain fatty acids (SCFA) via the 2-methylcitrate cycle (propionate degradation route). Catalyzes the thermodynamically favored C-C bond cleavage of (2R,3S)-2-methylisocitrate to yield pyruvate and succinate via an alpha-carboxy-carbanion intermediate.</text>
</comment>
<reference evidence="13 14" key="1">
    <citation type="submission" date="2018-04" db="EMBL/GenBank/DDBJ databases">
        <title>Thalassorhabdus spongiae gen. nov., sp. nov., isolated from a marine sponge in South-West Iceland.</title>
        <authorList>
            <person name="Knobloch S."/>
            <person name="Daussin A."/>
            <person name="Johannsson R."/>
            <person name="Marteinsson V.T."/>
        </authorList>
    </citation>
    <scope>NUCLEOTIDE SEQUENCE [LARGE SCALE GENOMIC DNA]</scope>
    <source>
        <strain evidence="13 14">Hp12</strain>
    </source>
</reference>
<dbReference type="AlphaFoldDB" id="A0A2V1GZX2"/>
<feature type="binding site" evidence="11">
    <location>
        <position position="88"/>
    </location>
    <ligand>
        <name>Mg(2+)</name>
        <dbReference type="ChEBI" id="CHEBI:18420"/>
    </ligand>
</feature>
<dbReference type="SUPFAM" id="SSF51621">
    <property type="entry name" value="Phosphoenolpyruvate/pyruvate domain"/>
    <property type="match status" value="1"/>
</dbReference>
<comment type="function">
    <text evidence="9">Involved in the catabolism of short chain fatty acids (SCFA) via the 2-methylcitrate cycle I (propionate degradation route). Catalyzes the thermodynamically favored C-C bond cleavage of (2R,3S)-2-methylisocitrate to yield pyruvate and succinate via an alpha-carboxy-carbanion intermediate.</text>
</comment>
<protein>
    <recommendedName>
        <fullName evidence="10 11">2-methylisocitrate lyase</fullName>
        <shortName evidence="11">2-MIC</shortName>
        <shortName evidence="11">MICL</shortName>
        <ecNumber evidence="4 11">4.1.3.30</ecNumber>
    </recommendedName>
    <alternativeName>
        <fullName evidence="11">(2R,3S)-2-methylisocitrate lyase</fullName>
    </alternativeName>
</protein>
<evidence type="ECO:0000313" key="14">
    <source>
        <dbReference type="Proteomes" id="UP000244906"/>
    </source>
</evidence>
<dbReference type="InterPro" id="IPR040442">
    <property type="entry name" value="Pyrv_kinase-like_dom_sf"/>
</dbReference>
<dbReference type="HAMAP" id="MF_01939">
    <property type="entry name" value="PrpB"/>
    <property type="match status" value="1"/>
</dbReference>
<keyword evidence="5 11" id="KW-0479">Metal-binding</keyword>
<keyword evidence="14" id="KW-1185">Reference proteome</keyword>
<dbReference type="OrthoDB" id="9771433at2"/>
<dbReference type="InterPro" id="IPR012695">
    <property type="entry name" value="PrpB"/>
</dbReference>
<dbReference type="InterPro" id="IPR018523">
    <property type="entry name" value="Isocitrate_lyase_ph_CS"/>
</dbReference>
<dbReference type="UniPathway" id="UPA00946"/>
<evidence type="ECO:0000256" key="9">
    <source>
        <dbReference type="ARBA" id="ARBA00057039"/>
    </source>
</evidence>
<dbReference type="Proteomes" id="UP000244906">
    <property type="component" value="Unassembled WGS sequence"/>
</dbReference>
<gene>
    <name evidence="11" type="primary">prpB</name>
    <name evidence="13" type="ORF">DC094_12000</name>
</gene>
<evidence type="ECO:0000256" key="3">
    <source>
        <dbReference type="ARBA" id="ARBA00009282"/>
    </source>
</evidence>
<sequence>MSRSLSPGAIFRKALTENNPLQIVGTINAYSATMAQKIGHQAIYLSGAGVANASYGLPDLAITSLNDVLEDVRRITAASQLPLLVDIDTGWGGAFNISRTVQEMIKAGAAAVHMEDQVSQKRCGHRPNKEIVSTQEMQDRIRAAVDARTDPDFFIMARTDALAQEGLAAAIERAKQYIAAGADGIFAEAVTQLDQYQAFRDALGPDVPLLANITEFGQTELFNKKQLADVGVDMVLYPLSAFRAMNRAAENVYSSILSEGDQKQVVDSMQTRSELYDYLGYHHYEDKLDKLFAEQKQK</sequence>
<evidence type="ECO:0000256" key="6">
    <source>
        <dbReference type="ARBA" id="ARBA00022842"/>
    </source>
</evidence>
<dbReference type="GO" id="GO:0019629">
    <property type="term" value="P:propionate catabolic process, 2-methylcitrate cycle"/>
    <property type="evidence" value="ECO:0007669"/>
    <property type="project" value="UniProtKB-UniRule"/>
</dbReference>
<dbReference type="NCBIfam" id="NF008455">
    <property type="entry name" value="PRK11320.1"/>
    <property type="match status" value="1"/>
</dbReference>
<feature type="binding site" evidence="11">
    <location>
        <begin position="46"/>
        <end position="48"/>
    </location>
    <ligand>
        <name>substrate</name>
    </ligand>
</feature>
<evidence type="ECO:0000256" key="8">
    <source>
        <dbReference type="ARBA" id="ARBA00044762"/>
    </source>
</evidence>
<evidence type="ECO:0000256" key="12">
    <source>
        <dbReference type="RuleBase" id="RU361121"/>
    </source>
</evidence>
<name>A0A2V1GZX2_9GAMM</name>
<evidence type="ECO:0000256" key="5">
    <source>
        <dbReference type="ARBA" id="ARBA00022723"/>
    </source>
</evidence>
<dbReference type="CDD" id="cd00377">
    <property type="entry name" value="ICL_PEPM"/>
    <property type="match status" value="1"/>
</dbReference>
<accession>A0A2V1GZX2</accession>
<dbReference type="EC" id="4.1.3.30" evidence="4 11"/>
<feature type="binding site" evidence="11">
    <location>
        <position position="188"/>
    </location>
    <ligand>
        <name>substrate</name>
    </ligand>
</feature>
<feature type="binding site" evidence="11">
    <location>
        <position position="272"/>
    </location>
    <ligand>
        <name>substrate</name>
    </ligand>
</feature>
<comment type="subunit">
    <text evidence="8 11">Homotetramer; dimer of dimers.</text>
</comment>
<feature type="binding site" evidence="11">
    <location>
        <begin position="123"/>
        <end position="124"/>
    </location>
    <ligand>
        <name>substrate</name>
    </ligand>
</feature>
<evidence type="ECO:0000256" key="4">
    <source>
        <dbReference type="ARBA" id="ARBA00012260"/>
    </source>
</evidence>
<feature type="binding site" evidence="11">
    <location>
        <begin position="212"/>
        <end position="214"/>
    </location>
    <ligand>
        <name>substrate</name>
    </ligand>
</feature>
<dbReference type="FunFam" id="3.20.20.60:FF:000009">
    <property type="entry name" value="2-methylisocitrate lyase"/>
    <property type="match status" value="1"/>
</dbReference>
<comment type="catalytic activity">
    <reaction evidence="1 11 12">
        <text>(2S,3R)-3-hydroxybutane-1,2,3-tricarboxylate = pyruvate + succinate</text>
        <dbReference type="Rhea" id="RHEA:16809"/>
        <dbReference type="ChEBI" id="CHEBI:15361"/>
        <dbReference type="ChEBI" id="CHEBI:30031"/>
        <dbReference type="ChEBI" id="CHEBI:57429"/>
        <dbReference type="EC" id="4.1.3.30"/>
    </reaction>
</comment>
<dbReference type="PANTHER" id="PTHR42905:SF5">
    <property type="entry name" value="CARBOXYVINYL-CARBOXYPHOSPHONATE PHOSPHORYLMUTASE, CHLOROPLASTIC"/>
    <property type="match status" value="1"/>
</dbReference>
<dbReference type="GO" id="GO:0000287">
    <property type="term" value="F:magnesium ion binding"/>
    <property type="evidence" value="ECO:0007669"/>
    <property type="project" value="UniProtKB-UniRule"/>
</dbReference>
<keyword evidence="7 11" id="KW-0456">Lyase</keyword>
<dbReference type="RefSeq" id="WP_116687345.1">
    <property type="nucleotide sequence ID" value="NZ_CAWNYD010000004.1"/>
</dbReference>
<comment type="function">
    <text evidence="12">Catalyzes the thermodynamically favored C-C bond cleavage of (2R,3S)-2-methylisocitrate to yield pyruvate and succinate.</text>
</comment>
<comment type="pathway">
    <text evidence="11 12">Organic acid metabolism; propanoate degradation.</text>
</comment>
<dbReference type="GO" id="GO:0046421">
    <property type="term" value="F:methylisocitrate lyase activity"/>
    <property type="evidence" value="ECO:0007669"/>
    <property type="project" value="UniProtKB-UniRule"/>
</dbReference>
<comment type="similarity">
    <text evidence="3 11 12">Belongs to the isocitrate lyase/PEP mutase superfamily. Methylisocitrate lyase family.</text>
</comment>